<reference evidence="2" key="2">
    <citation type="submission" date="2012-07" db="EMBL/GenBank/DDBJ databases">
        <title>Complete genome sequence of 'Candidatus Mycoplasma haemolamae'.</title>
        <authorList>
            <person name="Guimaraes A.M.S."/>
            <person name="Toth B."/>
            <person name="Santos A.P."/>
            <person name="Nascimento N.C."/>
            <person name="Sojka J.E."/>
            <person name="Messick J.B."/>
        </authorList>
    </citation>
    <scope>NUCLEOTIDE SEQUENCE [LARGE SCALE GENOMIC DNA]</scope>
    <source>
        <strain evidence="2">Purdue</strain>
    </source>
</reference>
<dbReference type="AlphaFoldDB" id="I7CJM8"/>
<name>I7CJM8_MYCHA</name>
<organism evidence="1 2">
    <name type="scientific">Mycoplasma haematolamae (strain Purdue)</name>
    <dbReference type="NCBI Taxonomy" id="1212765"/>
    <lineage>
        <taxon>Bacteria</taxon>
        <taxon>Bacillati</taxon>
        <taxon>Mycoplasmatota</taxon>
        <taxon>Mollicutes</taxon>
        <taxon>Mycoplasmataceae</taxon>
        <taxon>Mycoplasma</taxon>
    </lineage>
</organism>
<evidence type="ECO:0000313" key="1">
    <source>
        <dbReference type="EMBL" id="AFO52064.1"/>
    </source>
</evidence>
<keyword evidence="2" id="KW-1185">Reference proteome</keyword>
<dbReference type="PATRIC" id="fig|1212765.3.peg.545"/>
<dbReference type="STRING" id="1212765.MHLP_02420"/>
<accession>I7CJM8</accession>
<sequence>MKTKSKTTKSSPLFLEPEKLRQILRKGSEALLLEADEEVIEKAAKLIESMKPDLLKVFQAPLSGVETFRSHETLTLEEIDEFYRKIEEAKAKLQGEDISKKQN</sequence>
<protein>
    <submittedName>
        <fullName evidence="1">Uncharacterized protein</fullName>
    </submittedName>
</protein>
<proteinExistence type="predicted"/>
<dbReference type="Proteomes" id="UP000006502">
    <property type="component" value="Chromosome"/>
</dbReference>
<dbReference type="EMBL" id="CP003731">
    <property type="protein sequence ID" value="AFO52064.1"/>
    <property type="molecule type" value="Genomic_DNA"/>
</dbReference>
<gene>
    <name evidence="1" type="ordered locus">MHLP_02420</name>
</gene>
<reference evidence="1 2" key="1">
    <citation type="journal article" date="2012" name="J. Bacteriol.">
        <title>Genome Sequence of "Candidatus Mycoplasma haemolamae" Strain Purdue, a Red Blood Cell Pathogen of Alpacas (Vicugna pacos) and Llamas (Lama glama).</title>
        <authorList>
            <person name="Guimaraes A.M."/>
            <person name="Toth B."/>
            <person name="Santos A.P."/>
            <person name="do Nascimento N.C."/>
            <person name="Kritchevsky J.E."/>
            <person name="Messick J.B."/>
        </authorList>
    </citation>
    <scope>NUCLEOTIDE SEQUENCE [LARGE SCALE GENOMIC DNA]</scope>
    <source>
        <strain evidence="1 2">Purdue</strain>
    </source>
</reference>
<dbReference type="HOGENOM" id="CLU_178462_0_0_14"/>
<dbReference type="KEGG" id="mhl:MHLP_02420"/>
<dbReference type="OrthoDB" id="399055at2"/>
<evidence type="ECO:0000313" key="2">
    <source>
        <dbReference type="Proteomes" id="UP000006502"/>
    </source>
</evidence>